<evidence type="ECO:0000313" key="2">
    <source>
        <dbReference type="EMBL" id="OAP06720.1"/>
    </source>
</evidence>
<reference evidence="3" key="1">
    <citation type="journal article" date="2016" name="Proc. Natl. Acad. Sci. U.S.A.">
        <title>Chromosome-level assembly of Arabidopsis thaliana Ler reveals the extent of translocation and inversion polymorphisms.</title>
        <authorList>
            <person name="Zapata L."/>
            <person name="Ding J."/>
            <person name="Willing E.M."/>
            <person name="Hartwig B."/>
            <person name="Bezdan D."/>
            <person name="Jiao W.B."/>
            <person name="Patel V."/>
            <person name="Velikkakam James G."/>
            <person name="Koornneef M."/>
            <person name="Ossowski S."/>
            <person name="Schneeberger K."/>
        </authorList>
    </citation>
    <scope>NUCLEOTIDE SEQUENCE [LARGE SCALE GENOMIC DNA]</scope>
    <source>
        <strain evidence="3">cv. Landsberg erecta</strain>
    </source>
</reference>
<dbReference type="AlphaFoldDB" id="A0A178VJX6"/>
<feature type="domain" description="F-box" evidence="1">
    <location>
        <begin position="6"/>
        <end position="54"/>
    </location>
</feature>
<accession>A0A178VJX6</accession>
<dbReference type="Gene3D" id="3.80.10.10">
    <property type="entry name" value="Ribonuclease Inhibitor"/>
    <property type="match status" value="2"/>
</dbReference>
<dbReference type="SMART" id="SM00256">
    <property type="entry name" value="FBOX"/>
    <property type="match status" value="1"/>
</dbReference>
<dbReference type="Pfam" id="PF00646">
    <property type="entry name" value="F-box"/>
    <property type="match status" value="1"/>
</dbReference>
<dbReference type="CDD" id="cd22160">
    <property type="entry name" value="F-box_AtFBL13-like"/>
    <property type="match status" value="1"/>
</dbReference>
<dbReference type="Pfam" id="PF24758">
    <property type="entry name" value="LRR_At5g56370"/>
    <property type="match status" value="2"/>
</dbReference>
<dbReference type="Gene3D" id="1.20.1280.50">
    <property type="match status" value="1"/>
</dbReference>
<organism evidence="2 3">
    <name type="scientific">Arabidopsis thaliana</name>
    <name type="common">Mouse-ear cress</name>
    <dbReference type="NCBI Taxonomy" id="3702"/>
    <lineage>
        <taxon>Eukaryota</taxon>
        <taxon>Viridiplantae</taxon>
        <taxon>Streptophyta</taxon>
        <taxon>Embryophyta</taxon>
        <taxon>Tracheophyta</taxon>
        <taxon>Spermatophyta</taxon>
        <taxon>Magnoliopsida</taxon>
        <taxon>eudicotyledons</taxon>
        <taxon>Gunneridae</taxon>
        <taxon>Pentapetalae</taxon>
        <taxon>rosids</taxon>
        <taxon>malvids</taxon>
        <taxon>Brassicales</taxon>
        <taxon>Brassicaceae</taxon>
        <taxon>Camelineae</taxon>
        <taxon>Arabidopsis</taxon>
    </lineage>
</organism>
<dbReference type="InterPro" id="IPR055294">
    <property type="entry name" value="FBL60-like"/>
</dbReference>
<dbReference type="SUPFAM" id="SSF81383">
    <property type="entry name" value="F-box domain"/>
    <property type="match status" value="1"/>
</dbReference>
<name>A0A178VJX6_ARATH</name>
<evidence type="ECO:0000259" key="1">
    <source>
        <dbReference type="PROSITE" id="PS50181"/>
    </source>
</evidence>
<dbReference type="InterPro" id="IPR032675">
    <property type="entry name" value="LRR_dom_sf"/>
</dbReference>
<dbReference type="SMART" id="SM00579">
    <property type="entry name" value="FBD"/>
    <property type="match status" value="1"/>
</dbReference>
<dbReference type="InterPro" id="IPR055411">
    <property type="entry name" value="LRR_FXL15/At3g58940/PEG3-like"/>
</dbReference>
<gene>
    <name evidence="2" type="ordered locus">AXX17_At3g53670</name>
</gene>
<dbReference type="SUPFAM" id="SSF52047">
    <property type="entry name" value="RNI-like"/>
    <property type="match status" value="2"/>
</dbReference>
<dbReference type="ExpressionAtlas" id="A0A178VJX6">
    <property type="expression patterns" value="baseline and differential"/>
</dbReference>
<dbReference type="EMBL" id="LUHQ01000003">
    <property type="protein sequence ID" value="OAP06720.1"/>
    <property type="molecule type" value="Genomic_DNA"/>
</dbReference>
<dbReference type="Proteomes" id="UP000078284">
    <property type="component" value="Chromosome 3"/>
</dbReference>
<dbReference type="PROSITE" id="PS50181">
    <property type="entry name" value="FBOX"/>
    <property type="match status" value="1"/>
</dbReference>
<evidence type="ECO:0000313" key="3">
    <source>
        <dbReference type="Proteomes" id="UP000078284"/>
    </source>
</evidence>
<sequence length="909" mass="103875">MDSVSKDMINVLPDALLCHILSFLTTKEAASTSLLSRRWRYLLAFVPNLEFDDSVYLHRDKRVKNTLHEKGFVGFVLLVNNKRKKLSTSFPDFVDRILALQGNSPLDKFSLKMVDGHDPVDPDSVVPWIHKVLVRGVSDLHLVVDMNEWTSDPLPSRIFLSETLVKLTIKIRDGPFIDVKHVHLPKLKTLYLQSVMFDENDIGFRKLLSGCPVLEELVLDGMGSCVWTSFTVSVATLKRLTFCCQKMSSFGYMHDDENPNNVSFDTPNLVYLEYAQVIANNYPKVNFDLLVEAKIDIWMTVDQIREVRLRKNEVNCMVGNATDFIVGLRNVRVLYLSPETLEVLTYCCKQIPIFENLSHLTIKSDPNVGWKTLTKLLKNSPKLETLVFQGLLHRDNKEDVAISSSSVKVLKIFLSGDKLKKQIEKVKHFLKTMPRLEQLVFYYDVKVLSQLHMLSRLASPKCKIHLIPSRESRIRFLQVLWILWIEYWHCKAILLSKHRRRWIHKSFKLFVNRLMALQGNAPLNRFSLKCKVRCDSACVDGWIINVLDRGVLDLDLNISSESDYKLPSEVFLNKTLVRLKLGGKDEFIIDVEEVFLPKLKTLYLHGFVCFEDSGVACAKLISGCPVLEELVMINLMWGLMDVCSVSNPTLKRVTICSEIIDYNPQSVSFDTPNLVYLEFTDVVAIKYPKVNLDSLVDARLGLRLTPCQTTKARRSVKSVGQGMMGNAADFLMGISNVKILYLSFDTLEVLNFCCKTIPLFNNLTYLTIETNEDVGWESLSNILENCPNLETIIFKGLHYRDTNQCWDERYRFKDTNKCFEEDADMCMCKPWEATPICLSSSSVKILEVLKFGEVTSYKDDMDRQTEMLEKVASPKCKIQVISDNISYSSTVHSSSSTSGLVFLNNTFPV</sequence>
<dbReference type="PANTHER" id="PTHR31293">
    <property type="entry name" value="RNI-LIKE SUPERFAMILY PROTEIN"/>
    <property type="match status" value="1"/>
</dbReference>
<protein>
    <recommendedName>
        <fullName evidence="1">F-box domain-containing protein</fullName>
    </recommendedName>
</protein>
<dbReference type="InterPro" id="IPR036047">
    <property type="entry name" value="F-box-like_dom_sf"/>
</dbReference>
<dbReference type="InterPro" id="IPR001810">
    <property type="entry name" value="F-box_dom"/>
</dbReference>
<dbReference type="PANTHER" id="PTHR31293:SF16">
    <property type="entry name" value="RNI-LIKE SUPERFAMILY PROTEIN"/>
    <property type="match status" value="1"/>
</dbReference>
<dbReference type="InterPro" id="IPR006566">
    <property type="entry name" value="FBD"/>
</dbReference>
<comment type="caution">
    <text evidence="2">The sequence shown here is derived from an EMBL/GenBank/DDBJ whole genome shotgun (WGS) entry which is preliminary data.</text>
</comment>
<dbReference type="InterPro" id="IPR053781">
    <property type="entry name" value="F-box_AtFBL13-like"/>
</dbReference>
<proteinExistence type="predicted"/>